<dbReference type="AlphaFoldDB" id="A0A182USJ8"/>
<keyword evidence="1" id="KW-0732">Signal</keyword>
<name>A0A182USJ8_ANOME</name>
<dbReference type="Proteomes" id="UP000075903">
    <property type="component" value="Unassembled WGS sequence"/>
</dbReference>
<feature type="signal peptide" evidence="1">
    <location>
        <begin position="1"/>
        <end position="25"/>
    </location>
</feature>
<evidence type="ECO:0000256" key="1">
    <source>
        <dbReference type="SAM" id="SignalP"/>
    </source>
</evidence>
<reference evidence="2" key="1">
    <citation type="submission" date="2020-05" db="UniProtKB">
        <authorList>
            <consortium name="EnsemblMetazoa"/>
        </authorList>
    </citation>
    <scope>IDENTIFICATION</scope>
    <source>
        <strain evidence="2">MAF</strain>
    </source>
</reference>
<dbReference type="VEuPathDB" id="VectorBase:AMEM002900"/>
<evidence type="ECO:0000313" key="2">
    <source>
        <dbReference type="EnsemblMetazoa" id="AMEM002900-PA"/>
    </source>
</evidence>
<feature type="chain" id="PRO_5008138572" evidence="1">
    <location>
        <begin position="26"/>
        <end position="478"/>
    </location>
</feature>
<sequence>MKQLPSWARVLMVWCLLALATGAQGTFLDTYQRQLAELHKELKSEIGKRFRANSELNGEMIVQDLLPVLAEGTVAIRAASREMEEQLAAIRPADAASECWSSVDGLVYLYRLFSQWDLQDCAYAGYARWMREDGRERFYPAAHELHRASSEVINAIVGILAEDNVVTGGAEVEGRLDASLDHFNEVSIEGRQDLDEELERHTVRAAAIREYMRECIDRTVATSSDDVAYTVRYAHVCLFIRYTSAALLTALFQRGKALLERIVEIAEPVVHVVVHALEAGARHRHDLLGHLLVAIDFVLQHGLIVAPQDGQIVELLLQVLHLLVERRMQAVRFGRQGHGPGRLPHDRLRVRVELVLGVGVRFLVRHHRTPADVPAGQVGVRVPQLERFVETGGRLRLAQPLLHLQVGALVVDDVAQVRRVVAHDAQHVAVGGQDGVAVFRPLALHLGLNLAPQLVQLQLQLLHAGTGHGTREHEGNGR</sequence>
<organism evidence="2 3">
    <name type="scientific">Anopheles merus</name>
    <name type="common">Mosquito</name>
    <dbReference type="NCBI Taxonomy" id="30066"/>
    <lineage>
        <taxon>Eukaryota</taxon>
        <taxon>Metazoa</taxon>
        <taxon>Ecdysozoa</taxon>
        <taxon>Arthropoda</taxon>
        <taxon>Hexapoda</taxon>
        <taxon>Insecta</taxon>
        <taxon>Pterygota</taxon>
        <taxon>Neoptera</taxon>
        <taxon>Endopterygota</taxon>
        <taxon>Diptera</taxon>
        <taxon>Nematocera</taxon>
        <taxon>Culicoidea</taxon>
        <taxon>Culicidae</taxon>
        <taxon>Anophelinae</taxon>
        <taxon>Anopheles</taxon>
    </lineage>
</organism>
<keyword evidence="3" id="KW-1185">Reference proteome</keyword>
<dbReference type="EnsemblMetazoa" id="AMEM002900-RA">
    <property type="protein sequence ID" value="AMEM002900-PA"/>
    <property type="gene ID" value="AMEM002900"/>
</dbReference>
<evidence type="ECO:0000313" key="3">
    <source>
        <dbReference type="Proteomes" id="UP000075903"/>
    </source>
</evidence>
<proteinExistence type="predicted"/>
<accession>A0A182USJ8</accession>
<protein>
    <submittedName>
        <fullName evidence="2">Uncharacterized protein</fullName>
    </submittedName>
</protein>